<reference evidence="1" key="1">
    <citation type="submission" date="2017-04" db="EMBL/GenBank/DDBJ databases">
        <title>Genome deletions in a multicellular cyanobacterial endosymbiont for morphological adaptation in marine diatoms.</title>
        <authorList>
            <person name="Wang Y."/>
            <person name="Gao H."/>
            <person name="Li R."/>
            <person name="Xu X."/>
        </authorList>
    </citation>
    <scope>NUCLEOTIDE SEQUENCE</scope>
    <source>
        <strain evidence="1">FACHB 800</strain>
    </source>
</reference>
<gene>
    <name evidence="1" type="ORF">B6N60_00990</name>
</gene>
<organism evidence="1 2">
    <name type="scientific">Richelia sinica FACHB-800</name>
    <dbReference type="NCBI Taxonomy" id="1357546"/>
    <lineage>
        <taxon>Bacteria</taxon>
        <taxon>Bacillati</taxon>
        <taxon>Cyanobacteriota</taxon>
        <taxon>Cyanophyceae</taxon>
        <taxon>Nostocales</taxon>
        <taxon>Nostocaceae</taxon>
        <taxon>Richelia</taxon>
    </lineage>
</organism>
<dbReference type="AlphaFoldDB" id="A0A975T517"/>
<evidence type="ECO:0000313" key="1">
    <source>
        <dbReference type="EMBL" id="QXE22308.1"/>
    </source>
</evidence>
<dbReference type="Proteomes" id="UP000683511">
    <property type="component" value="Chromosome"/>
</dbReference>
<dbReference type="KEGG" id="rsin:B6N60_00990"/>
<sequence>MQQLYAHLTIPKKYLYLTGYPLPLAACLADLTRSGKNRSHR</sequence>
<keyword evidence="2" id="KW-1185">Reference proteome</keyword>
<dbReference type="EMBL" id="CP021056">
    <property type="protein sequence ID" value="QXE22308.1"/>
    <property type="molecule type" value="Genomic_DNA"/>
</dbReference>
<proteinExistence type="predicted"/>
<name>A0A975T517_9NOST</name>
<evidence type="ECO:0000313" key="2">
    <source>
        <dbReference type="Proteomes" id="UP000683511"/>
    </source>
</evidence>
<protein>
    <submittedName>
        <fullName evidence="1">Uncharacterized protein</fullName>
    </submittedName>
</protein>
<accession>A0A975T517</accession>